<accession>A0A940N1M2</accession>
<dbReference type="PANTHER" id="PTHR23150">
    <property type="entry name" value="SULFATASE MODIFYING FACTOR 1, 2"/>
    <property type="match status" value="1"/>
</dbReference>
<dbReference type="Gene3D" id="3.90.1580.10">
    <property type="entry name" value="paralog of FGE (formylglycine-generating enzyme)"/>
    <property type="match status" value="2"/>
</dbReference>
<organism evidence="6 7">
    <name type="scientific">Roseomonas indoligenes</name>
    <dbReference type="NCBI Taxonomy" id="2820811"/>
    <lineage>
        <taxon>Bacteria</taxon>
        <taxon>Pseudomonadati</taxon>
        <taxon>Pseudomonadota</taxon>
        <taxon>Alphaproteobacteria</taxon>
        <taxon>Acetobacterales</taxon>
        <taxon>Roseomonadaceae</taxon>
        <taxon>Roseomonas</taxon>
    </lineage>
</organism>
<dbReference type="InterPro" id="IPR034660">
    <property type="entry name" value="DinB/YfiT-like"/>
</dbReference>
<gene>
    <name evidence="6" type="primary">egtB</name>
    <name evidence="6" type="ORF">J5Y10_19995</name>
</gene>
<dbReference type="EMBL" id="JAGIZA010000014">
    <property type="protein sequence ID" value="MBP0495075.1"/>
    <property type="molecule type" value="Genomic_DNA"/>
</dbReference>
<dbReference type="Pfam" id="PF12867">
    <property type="entry name" value="DinB_2"/>
    <property type="match status" value="1"/>
</dbReference>
<evidence type="ECO:0000256" key="3">
    <source>
        <dbReference type="ARBA" id="ARBA00037882"/>
    </source>
</evidence>
<dbReference type="InterPro" id="IPR051043">
    <property type="entry name" value="Sulfatase_Mod_Factor_Kinase"/>
</dbReference>
<dbReference type="GO" id="GO:0052699">
    <property type="term" value="P:ergothioneine biosynthetic process"/>
    <property type="evidence" value="ECO:0007669"/>
    <property type="project" value="InterPro"/>
</dbReference>
<dbReference type="NCBIfam" id="TIGR03440">
    <property type="entry name" value="egtB_TIGR03440"/>
    <property type="match status" value="1"/>
</dbReference>
<keyword evidence="2" id="KW-0408">Iron</keyword>
<dbReference type="InterPro" id="IPR042095">
    <property type="entry name" value="SUMF_sf"/>
</dbReference>
<dbReference type="InterPro" id="IPR024775">
    <property type="entry name" value="DinB-like"/>
</dbReference>
<keyword evidence="7" id="KW-1185">Reference proteome</keyword>
<dbReference type="SUPFAM" id="SSF56436">
    <property type="entry name" value="C-type lectin-like"/>
    <property type="match status" value="1"/>
</dbReference>
<feature type="domain" description="Sulfatase-modifying factor enzyme-like" evidence="4">
    <location>
        <begin position="187"/>
        <end position="321"/>
    </location>
</feature>
<dbReference type="Pfam" id="PF03781">
    <property type="entry name" value="FGE-sulfatase"/>
    <property type="match status" value="1"/>
</dbReference>
<dbReference type="SUPFAM" id="SSF109854">
    <property type="entry name" value="DinB/YfiT-like putative metalloenzymes"/>
    <property type="match status" value="1"/>
</dbReference>
<feature type="domain" description="DinB-like" evidence="5">
    <location>
        <begin position="25"/>
        <end position="154"/>
    </location>
</feature>
<evidence type="ECO:0000313" key="7">
    <source>
        <dbReference type="Proteomes" id="UP000677537"/>
    </source>
</evidence>
<reference evidence="6" key="1">
    <citation type="submission" date="2021-03" db="EMBL/GenBank/DDBJ databases">
        <authorList>
            <person name="So Y."/>
        </authorList>
    </citation>
    <scope>NUCLEOTIDE SEQUENCE</scope>
    <source>
        <strain evidence="6">SG15</strain>
    </source>
</reference>
<evidence type="ECO:0000259" key="5">
    <source>
        <dbReference type="Pfam" id="PF12867"/>
    </source>
</evidence>
<protein>
    <submittedName>
        <fullName evidence="6">Ergothioneine biosynthesis protein EgtB</fullName>
    </submittedName>
</protein>
<dbReference type="PANTHER" id="PTHR23150:SF36">
    <property type="entry name" value="HERCYNINE OXYGENASE"/>
    <property type="match status" value="1"/>
</dbReference>
<comment type="caution">
    <text evidence="6">The sequence shown here is derived from an EMBL/GenBank/DDBJ whole genome shotgun (WGS) entry which is preliminary data.</text>
</comment>
<dbReference type="RefSeq" id="WP_209375874.1">
    <property type="nucleotide sequence ID" value="NZ_JAGIZA010000014.1"/>
</dbReference>
<evidence type="ECO:0000256" key="1">
    <source>
        <dbReference type="ARBA" id="ARBA00023002"/>
    </source>
</evidence>
<dbReference type="InterPro" id="IPR005532">
    <property type="entry name" value="SUMF_dom"/>
</dbReference>
<name>A0A940N1M2_9PROT</name>
<evidence type="ECO:0000313" key="6">
    <source>
        <dbReference type="EMBL" id="MBP0495075.1"/>
    </source>
</evidence>
<evidence type="ECO:0000259" key="4">
    <source>
        <dbReference type="Pfam" id="PF03781"/>
    </source>
</evidence>
<dbReference type="InterPro" id="IPR016187">
    <property type="entry name" value="CTDL_fold"/>
</dbReference>
<dbReference type="InterPro" id="IPR017806">
    <property type="entry name" value="EgtB"/>
</dbReference>
<evidence type="ECO:0000256" key="2">
    <source>
        <dbReference type="ARBA" id="ARBA00023004"/>
    </source>
</evidence>
<comment type="pathway">
    <text evidence="3">Amino-acid biosynthesis; ergothioneine biosynthesis.</text>
</comment>
<proteinExistence type="predicted"/>
<keyword evidence="1" id="KW-0560">Oxidoreductase</keyword>
<sequence length="405" mass="44808">MNVIQPGLAGTGPAGTVPLDLLARYRAVRSRTEALAAPLSPEDQVVQSMPDASPTKWHRAHTTWFFETFLLRPYLPGYRPVREEYAFLFNSYYEAAGPRHARPRRGMLTRPSCEEIAGYRAAVDEAMEALLRDLPAEAAELVVLGLQHEEQHQELLLTDILHALSLNPLRPACDPGWREPAASAPVTMLEGPAGPVEVGHDGRGFAFDNETPRHATWLAPYRIASGLVTNGEWLAFMEDGGYGDPLLWMSDGWAARQAEGWEAPLHWESRDGAWTEFGPGGLRPLDPARPVRHVSWYEADAFARWAGRRLPTEGEWEAAAALPGFRDAEGLAWQWTGSAYRPYPGFRPWAGAVGEYNGKFMVNQMVLRGGSAATPPGHARASYRNFFPPGARWQFSGLRLAEDAA</sequence>
<dbReference type="Proteomes" id="UP000677537">
    <property type="component" value="Unassembled WGS sequence"/>
</dbReference>
<dbReference type="AlphaFoldDB" id="A0A940N1M2"/>